<evidence type="ECO:0000313" key="1">
    <source>
        <dbReference type="EMBL" id="GGP50278.1"/>
    </source>
</evidence>
<dbReference type="EMBL" id="BMQV01000012">
    <property type="protein sequence ID" value="GGP50278.1"/>
    <property type="molecule type" value="Genomic_DNA"/>
</dbReference>
<keyword evidence="2" id="KW-1185">Reference proteome</keyword>
<evidence type="ECO:0000313" key="2">
    <source>
        <dbReference type="Proteomes" id="UP000654367"/>
    </source>
</evidence>
<reference evidence="2" key="1">
    <citation type="journal article" date="2019" name="Int. J. Syst. Evol. Microbiol.">
        <title>The Global Catalogue of Microorganisms (GCM) 10K type strain sequencing project: providing services to taxonomists for standard genome sequencing and annotation.</title>
        <authorList>
            <consortium name="The Broad Institute Genomics Platform"/>
            <consortium name="The Broad Institute Genome Sequencing Center for Infectious Disease"/>
            <person name="Wu L."/>
            <person name="Ma J."/>
        </authorList>
    </citation>
    <scope>NUCLEOTIDE SEQUENCE [LARGE SCALE GENOMIC DNA]</scope>
    <source>
        <strain evidence="2">JCM 32304</strain>
    </source>
</reference>
<accession>A0ABQ2Q4J2</accession>
<proteinExistence type="predicted"/>
<comment type="caution">
    <text evidence="1">The sequence shown here is derived from an EMBL/GenBank/DDBJ whole genome shotgun (WGS) entry which is preliminary data.</text>
</comment>
<sequence>MLKKLEKKLKQQINPTASIEDYQYHIDIVSPELITGWAVNKVAGAAKPKVEVFSGSTLLWQSDATFPREDLQAAGFGDAAFNIVPDASVLTDDINAVDIFIDGHKANATPFALVLTAPKAEDYTCHVDAIDNGVIIGWAKHLTKDTHRVNIEVKHNDVVISAGLAADFREDLQQAEIGDGQYGFKLGLNLAAFPSDVVSCQVYVDGLLTPIAPFEIKVAANDIEKAKFLAQFADQLDDFQSILAKETQRINQQIEDATPANEETTLNTVAQVAINNIAEISARLNVIETVMVKHLK</sequence>
<protein>
    <submittedName>
        <fullName evidence="1">Uncharacterized protein</fullName>
    </submittedName>
</protein>
<dbReference type="RefSeq" id="WP_188919099.1">
    <property type="nucleotide sequence ID" value="NZ_BMQV01000012.1"/>
</dbReference>
<dbReference type="Proteomes" id="UP000654367">
    <property type="component" value="Unassembled WGS sequence"/>
</dbReference>
<gene>
    <name evidence="1" type="ORF">GCM10009409_15960</name>
</gene>
<name>A0ABQ2Q4J2_9GAMM</name>
<organism evidence="1 2">
    <name type="scientific">Shewanella saliphila</name>
    <dbReference type="NCBI Taxonomy" id="2282698"/>
    <lineage>
        <taxon>Bacteria</taxon>
        <taxon>Pseudomonadati</taxon>
        <taxon>Pseudomonadota</taxon>
        <taxon>Gammaproteobacteria</taxon>
        <taxon>Alteromonadales</taxon>
        <taxon>Shewanellaceae</taxon>
        <taxon>Shewanella</taxon>
    </lineage>
</organism>